<evidence type="ECO:0000256" key="4">
    <source>
        <dbReference type="ARBA" id="ARBA00022691"/>
    </source>
</evidence>
<evidence type="ECO:0000256" key="1">
    <source>
        <dbReference type="ARBA" id="ARBA00010203"/>
    </source>
</evidence>
<dbReference type="AlphaFoldDB" id="A7NR75"/>
<dbReference type="GO" id="GO:0015667">
    <property type="term" value="F:site-specific DNA-methyltransferase (cytosine-N4-specific) activity"/>
    <property type="evidence" value="ECO:0007669"/>
    <property type="project" value="UniProtKB-EC"/>
</dbReference>
<organism evidence="10 11">
    <name type="scientific">Roseiflexus castenholzii (strain DSM 13941 / HLO8)</name>
    <dbReference type="NCBI Taxonomy" id="383372"/>
    <lineage>
        <taxon>Bacteria</taxon>
        <taxon>Bacillati</taxon>
        <taxon>Chloroflexota</taxon>
        <taxon>Chloroflexia</taxon>
        <taxon>Chloroflexales</taxon>
        <taxon>Roseiflexineae</taxon>
        <taxon>Roseiflexaceae</taxon>
        <taxon>Roseiflexus</taxon>
    </lineage>
</organism>
<dbReference type="REBASE" id="16071">
    <property type="entry name" value="M.Rca13941ORF4038P"/>
</dbReference>
<dbReference type="PROSITE" id="PS00093">
    <property type="entry name" value="N4_MTASE"/>
    <property type="match status" value="1"/>
</dbReference>
<dbReference type="eggNOG" id="COG0863">
    <property type="taxonomic scope" value="Bacteria"/>
</dbReference>
<evidence type="ECO:0000313" key="10">
    <source>
        <dbReference type="EMBL" id="ABU60071.1"/>
    </source>
</evidence>
<dbReference type="KEGG" id="rca:Rcas_4038"/>
<protein>
    <recommendedName>
        <fullName evidence="8">Methyltransferase</fullName>
        <ecNumber evidence="8">2.1.1.-</ecNumber>
    </recommendedName>
</protein>
<evidence type="ECO:0000313" key="11">
    <source>
        <dbReference type="Proteomes" id="UP000000263"/>
    </source>
</evidence>
<dbReference type="InterPro" id="IPR002941">
    <property type="entry name" value="DNA_methylase_N4/N6"/>
</dbReference>
<keyword evidence="4" id="KW-0949">S-adenosyl-L-methionine</keyword>
<dbReference type="PANTHER" id="PTHR14911:SF13">
    <property type="entry name" value="TRNA (GUANINE(6)-N2)-METHYLTRANSFERASE THUMP3"/>
    <property type="match status" value="1"/>
</dbReference>
<dbReference type="GO" id="GO:0030488">
    <property type="term" value="P:tRNA methylation"/>
    <property type="evidence" value="ECO:0007669"/>
    <property type="project" value="TreeGrafter"/>
</dbReference>
<gene>
    <name evidence="10" type="ordered locus">Rcas_4038</name>
</gene>
<dbReference type="PRINTS" id="PR00508">
    <property type="entry name" value="S21N4MTFRASE"/>
</dbReference>
<evidence type="ECO:0000256" key="8">
    <source>
        <dbReference type="RuleBase" id="RU362026"/>
    </source>
</evidence>
<evidence type="ECO:0000259" key="9">
    <source>
        <dbReference type="Pfam" id="PF01555"/>
    </source>
</evidence>
<keyword evidence="3" id="KW-0808">Transferase</keyword>
<evidence type="ECO:0000256" key="6">
    <source>
        <dbReference type="ARBA" id="ARBA00023125"/>
    </source>
</evidence>
<accession>A7NR75</accession>
<dbReference type="PANTHER" id="PTHR14911">
    <property type="entry name" value="THUMP DOMAIN-CONTAINING"/>
    <property type="match status" value="1"/>
</dbReference>
<keyword evidence="2 10" id="KW-0489">Methyltransferase</keyword>
<dbReference type="InterPro" id="IPR017985">
    <property type="entry name" value="MeTrfase_CN4_CS"/>
</dbReference>
<dbReference type="GO" id="GO:0016423">
    <property type="term" value="F:tRNA (guanine) methyltransferase activity"/>
    <property type="evidence" value="ECO:0007669"/>
    <property type="project" value="TreeGrafter"/>
</dbReference>
<dbReference type="HOGENOM" id="CLU_027633_1_0_0"/>
<dbReference type="InterPro" id="IPR001091">
    <property type="entry name" value="RM_Methyltransferase"/>
</dbReference>
<comment type="catalytic activity">
    <reaction evidence="7">
        <text>a 2'-deoxycytidine in DNA + S-adenosyl-L-methionine = an N(4)-methyl-2'-deoxycytidine in DNA + S-adenosyl-L-homocysteine + H(+)</text>
        <dbReference type="Rhea" id="RHEA:16857"/>
        <dbReference type="Rhea" id="RHEA-COMP:11369"/>
        <dbReference type="Rhea" id="RHEA-COMP:13674"/>
        <dbReference type="ChEBI" id="CHEBI:15378"/>
        <dbReference type="ChEBI" id="CHEBI:57856"/>
        <dbReference type="ChEBI" id="CHEBI:59789"/>
        <dbReference type="ChEBI" id="CHEBI:85452"/>
        <dbReference type="ChEBI" id="CHEBI:137933"/>
        <dbReference type="EC" id="2.1.1.113"/>
    </reaction>
</comment>
<keyword evidence="6" id="KW-0238">DNA-binding</keyword>
<keyword evidence="5" id="KW-0680">Restriction system</keyword>
<feature type="domain" description="DNA methylase N-4/N-6" evidence="9">
    <location>
        <begin position="47"/>
        <end position="108"/>
    </location>
</feature>
<dbReference type="EC" id="2.1.1.-" evidence="8"/>
<dbReference type="Proteomes" id="UP000000263">
    <property type="component" value="Chromosome"/>
</dbReference>
<evidence type="ECO:0000256" key="3">
    <source>
        <dbReference type="ARBA" id="ARBA00022679"/>
    </source>
</evidence>
<dbReference type="GO" id="GO:0008170">
    <property type="term" value="F:N-methyltransferase activity"/>
    <property type="evidence" value="ECO:0007669"/>
    <property type="project" value="InterPro"/>
</dbReference>
<sequence length="483" mass="55753">MHNLIWFYAAMTPSLDLENQVYIDRLCRLLEEDLDFHDQDSGYASHNIHSFPAKFPPQLPRKFIQALTLPGETVLDPMMGSGTTVLEAFLLGRRGIGFDIDPLAVMLAKAKVSPISHHDAVIWSREIISNARESFFSQKRVLYNEIDRMWDEETREFVDYWFSREVQLALTALVVEINRINDENLRNFFNVILSSIIITKSGGVSLALDLAHTRPHRVDRAIDWNGCPLEMDTSKRSERRKLSKKIRSPFEEFEKKCMQSLKNMSENGLNSDQLSMRCLPNWENARMQPDISMCNAKSLLLNDECVDIIITSPPYASHAIDYMRAHKFSLVWLGYAIRELSERRKRYIGGDALEGHGFESLPGYTSSIIDSLARRDPRKSLVLRRYYSEMKAILREMFRVLKKGRVAIVVVGESKLRGQDVEIDVCLSEIGESLGFFVPRIGVRRLDRNRRMMPVGNQVDMKSQIQRRMHKEFVIGFYKPPID</sequence>
<keyword evidence="11" id="KW-1185">Reference proteome</keyword>
<evidence type="ECO:0000256" key="7">
    <source>
        <dbReference type="ARBA" id="ARBA00049120"/>
    </source>
</evidence>
<dbReference type="EMBL" id="CP000804">
    <property type="protein sequence ID" value="ABU60071.1"/>
    <property type="molecule type" value="Genomic_DNA"/>
</dbReference>
<reference evidence="10 11" key="1">
    <citation type="submission" date="2007-08" db="EMBL/GenBank/DDBJ databases">
        <title>Complete sequence of Roseiflexus castenholzii DSM 13941.</title>
        <authorList>
            <consortium name="US DOE Joint Genome Institute"/>
            <person name="Copeland A."/>
            <person name="Lucas S."/>
            <person name="Lapidus A."/>
            <person name="Barry K."/>
            <person name="Glavina del Rio T."/>
            <person name="Dalin E."/>
            <person name="Tice H."/>
            <person name="Pitluck S."/>
            <person name="Thompson L.S."/>
            <person name="Brettin T."/>
            <person name="Bruce D."/>
            <person name="Detter J.C."/>
            <person name="Han C."/>
            <person name="Tapia R."/>
            <person name="Schmutz J."/>
            <person name="Larimer F."/>
            <person name="Land M."/>
            <person name="Hauser L."/>
            <person name="Kyrpides N."/>
            <person name="Mikhailova N."/>
            <person name="Bryant D.A."/>
            <person name="Hanada S."/>
            <person name="Tsukatani Y."/>
            <person name="Richardson P."/>
        </authorList>
    </citation>
    <scope>NUCLEOTIDE SEQUENCE [LARGE SCALE GENOMIC DNA]</scope>
    <source>
        <strain evidence="11">DSM 13941 / HLO8</strain>
    </source>
</reference>
<evidence type="ECO:0000256" key="2">
    <source>
        <dbReference type="ARBA" id="ARBA00022603"/>
    </source>
</evidence>
<dbReference type="GO" id="GO:0009307">
    <property type="term" value="P:DNA restriction-modification system"/>
    <property type="evidence" value="ECO:0007669"/>
    <property type="project" value="UniProtKB-KW"/>
</dbReference>
<evidence type="ECO:0000256" key="5">
    <source>
        <dbReference type="ARBA" id="ARBA00022747"/>
    </source>
</evidence>
<dbReference type="Gene3D" id="3.40.50.150">
    <property type="entry name" value="Vaccinia Virus protein VP39"/>
    <property type="match status" value="2"/>
</dbReference>
<name>A7NR75_ROSCS</name>
<dbReference type="Pfam" id="PF01555">
    <property type="entry name" value="N6_N4_Mtase"/>
    <property type="match status" value="1"/>
</dbReference>
<comment type="similarity">
    <text evidence="1">Belongs to the N(4)/N(6)-methyltransferase family. N(4) subfamily.</text>
</comment>
<dbReference type="SUPFAM" id="SSF53335">
    <property type="entry name" value="S-adenosyl-L-methionine-dependent methyltransferases"/>
    <property type="match status" value="2"/>
</dbReference>
<dbReference type="STRING" id="383372.Rcas_4038"/>
<dbReference type="InterPro" id="IPR029063">
    <property type="entry name" value="SAM-dependent_MTases_sf"/>
</dbReference>
<dbReference type="GO" id="GO:0003677">
    <property type="term" value="F:DNA binding"/>
    <property type="evidence" value="ECO:0007669"/>
    <property type="project" value="UniProtKB-KW"/>
</dbReference>
<proteinExistence type="inferred from homology"/>